<comment type="similarity">
    <text evidence="2">Belongs to the ATPase alpha/beta chains family.</text>
</comment>
<dbReference type="InterPro" id="IPR004100">
    <property type="entry name" value="ATPase_F1/V1/A1_a/bsu_N"/>
</dbReference>
<evidence type="ECO:0000256" key="8">
    <source>
        <dbReference type="ARBA" id="ARBA00023065"/>
    </source>
</evidence>
<name>A0A922NG04_9PLEO</name>
<dbReference type="SUPFAM" id="SSF50615">
    <property type="entry name" value="N-terminal domain of alpha and beta subunits of F1 ATP synthase"/>
    <property type="match status" value="1"/>
</dbReference>
<evidence type="ECO:0000256" key="7">
    <source>
        <dbReference type="ARBA" id="ARBA00022840"/>
    </source>
</evidence>
<keyword evidence="7" id="KW-0067">ATP-binding</keyword>
<keyword evidence="6" id="KW-0375">Hydrogen ion transport</keyword>
<dbReference type="GO" id="GO:0005524">
    <property type="term" value="F:ATP binding"/>
    <property type="evidence" value="ECO:0007669"/>
    <property type="project" value="UniProtKB-KW"/>
</dbReference>
<accession>A0A922NG04</accession>
<comment type="subcellular location">
    <subcellularLocation>
        <location evidence="1">Mitochondrion inner membrane</location>
    </subcellularLocation>
</comment>
<keyword evidence="15" id="KW-1185">Reference proteome</keyword>
<evidence type="ECO:0000313" key="15">
    <source>
        <dbReference type="Proteomes" id="UP000249757"/>
    </source>
</evidence>
<dbReference type="Gene3D" id="2.40.30.20">
    <property type="match status" value="1"/>
</dbReference>
<keyword evidence="8" id="KW-0406">Ion transport</keyword>
<dbReference type="InterPro" id="IPR027417">
    <property type="entry name" value="P-loop_NTPase"/>
</dbReference>
<dbReference type="Proteomes" id="UP000249757">
    <property type="component" value="Unassembled WGS sequence"/>
</dbReference>
<reference evidence="15" key="1">
    <citation type="journal article" date="2022" name="Microb. Genom.">
        <title>A global pangenome for the wheat fungal pathogen Pyrenophora tritici-repentis and prediction of effector protein structural homology.</title>
        <authorList>
            <person name="Moolhuijzen P.M."/>
            <person name="See P.T."/>
            <person name="Shi G."/>
            <person name="Powell H.R."/>
            <person name="Cockram J."/>
            <person name="Jorgensen L.N."/>
            <person name="Benslimane H."/>
            <person name="Strelkov S.E."/>
            <person name="Turner J."/>
            <person name="Liu Z."/>
            <person name="Moffat C.S."/>
        </authorList>
    </citation>
    <scope>NUCLEOTIDE SEQUENCE [LARGE SCALE GENOMIC DNA]</scope>
</reference>
<keyword evidence="9" id="KW-0472">Membrane</keyword>
<evidence type="ECO:0000256" key="11">
    <source>
        <dbReference type="ARBA" id="ARBA00023310"/>
    </source>
</evidence>
<dbReference type="InterPro" id="IPR036121">
    <property type="entry name" value="ATPase_F1/V1/A1_a/bsu_N_sf"/>
</dbReference>
<dbReference type="FunFam" id="2.40.30.20:FF:000001">
    <property type="entry name" value="ATP synthase subunit alpha"/>
    <property type="match status" value="1"/>
</dbReference>
<evidence type="ECO:0000313" key="14">
    <source>
        <dbReference type="EMBL" id="KAI1515241.1"/>
    </source>
</evidence>
<dbReference type="InterPro" id="IPR023366">
    <property type="entry name" value="ATP_synth_asu-like_sf"/>
</dbReference>
<dbReference type="FunFam" id="3.40.50.300:FF:004039">
    <property type="entry name" value="ATP synthase subunit alpha, mitochondrial"/>
    <property type="match status" value="1"/>
</dbReference>
<dbReference type="InterPro" id="IPR000194">
    <property type="entry name" value="ATPase_F1/V1/A1_a/bsu_nucl-bd"/>
</dbReference>
<dbReference type="GO" id="GO:0046933">
    <property type="term" value="F:proton-transporting ATP synthase activity, rotational mechanism"/>
    <property type="evidence" value="ECO:0007669"/>
    <property type="project" value="InterPro"/>
</dbReference>
<evidence type="ECO:0000256" key="6">
    <source>
        <dbReference type="ARBA" id="ARBA00022781"/>
    </source>
</evidence>
<evidence type="ECO:0000256" key="1">
    <source>
        <dbReference type="ARBA" id="ARBA00004273"/>
    </source>
</evidence>
<keyword evidence="4" id="KW-0813">Transport</keyword>
<organism evidence="14 15">
    <name type="scientific">Pyrenophora tritici-repentis</name>
    <dbReference type="NCBI Taxonomy" id="45151"/>
    <lineage>
        <taxon>Eukaryota</taxon>
        <taxon>Fungi</taxon>
        <taxon>Dikarya</taxon>
        <taxon>Ascomycota</taxon>
        <taxon>Pezizomycotina</taxon>
        <taxon>Dothideomycetes</taxon>
        <taxon>Pleosporomycetidae</taxon>
        <taxon>Pleosporales</taxon>
        <taxon>Pleosporineae</taxon>
        <taxon>Pleosporaceae</taxon>
        <taxon>Pyrenophora</taxon>
    </lineage>
</organism>
<dbReference type="InterPro" id="IPR005294">
    <property type="entry name" value="ATP_synth_F1_asu"/>
</dbReference>
<evidence type="ECO:0000259" key="12">
    <source>
        <dbReference type="Pfam" id="PF00006"/>
    </source>
</evidence>
<dbReference type="PANTHER" id="PTHR48082:SF2">
    <property type="entry name" value="ATP SYNTHASE SUBUNIT ALPHA, MITOCHONDRIAL"/>
    <property type="match status" value="1"/>
</dbReference>
<dbReference type="Pfam" id="PF00006">
    <property type="entry name" value="ATP-synt_ab"/>
    <property type="match status" value="1"/>
</dbReference>
<evidence type="ECO:0000256" key="2">
    <source>
        <dbReference type="ARBA" id="ARBA00008936"/>
    </source>
</evidence>
<feature type="domain" description="ATPase F1/V1/A1 complex alpha/beta subunit nucleotide-binding" evidence="12">
    <location>
        <begin position="195"/>
        <end position="298"/>
    </location>
</feature>
<dbReference type="GO" id="GO:0005743">
    <property type="term" value="C:mitochondrial inner membrane"/>
    <property type="evidence" value="ECO:0007669"/>
    <property type="project" value="UniProtKB-SubCell"/>
</dbReference>
<evidence type="ECO:0000256" key="9">
    <source>
        <dbReference type="ARBA" id="ARBA00023136"/>
    </source>
</evidence>
<feature type="domain" description="ATPase F1/V1/A1 complex alpha/beta subunit N-terminal" evidence="13">
    <location>
        <begin position="72"/>
        <end position="138"/>
    </location>
</feature>
<keyword evidence="11" id="KW-0066">ATP synthesis</keyword>
<protein>
    <recommendedName>
        <fullName evidence="3">ATP synthase subunit alpha, mitochondrial</fullName>
    </recommendedName>
</protein>
<evidence type="ECO:0000256" key="5">
    <source>
        <dbReference type="ARBA" id="ARBA00022741"/>
    </source>
</evidence>
<evidence type="ECO:0000256" key="3">
    <source>
        <dbReference type="ARBA" id="ARBA00016087"/>
    </source>
</evidence>
<proteinExistence type="inferred from homology"/>
<evidence type="ECO:0000256" key="10">
    <source>
        <dbReference type="ARBA" id="ARBA00023196"/>
    </source>
</evidence>
<sequence>MQLRGLRWGREQQRAPLHYEAVLTALARLQTRAPTFTSAIRSYASDAKATPTEVSSILEQRIRGVQEETSLSETGRVLSVGDGIARVHGMNNVQAEELVEFASGVKGMCMNLEAGQVGVVLFGSDRLVKEGETVKRTGEIVDVPVGEALLGRVVDALGNPIDGKGPLKTTERRRAQLKAPGILPRQSVKEPVQTGLKSVDAMVPIGRGQRELIIGDRQTGKTAVALDAMLNQNRWNRGTDEKKKLYCIYVAVGQKRSTVAQLVKTLEENDAMKYTIIVAATASEAAPLQYIAPFTGCCKSNDIS</sequence>
<dbReference type="Gene3D" id="3.40.50.300">
    <property type="entry name" value="P-loop containing nucleotide triphosphate hydrolases"/>
    <property type="match status" value="1"/>
</dbReference>
<gene>
    <name evidence="14" type="ORF">Ptr86124_005242</name>
</gene>
<evidence type="ECO:0000256" key="4">
    <source>
        <dbReference type="ARBA" id="ARBA00022448"/>
    </source>
</evidence>
<dbReference type="SUPFAM" id="SSF52540">
    <property type="entry name" value="P-loop containing nucleoside triphosphate hydrolases"/>
    <property type="match status" value="1"/>
</dbReference>
<dbReference type="PANTHER" id="PTHR48082">
    <property type="entry name" value="ATP SYNTHASE SUBUNIT ALPHA, MITOCHONDRIAL"/>
    <property type="match status" value="1"/>
</dbReference>
<dbReference type="GO" id="GO:0045259">
    <property type="term" value="C:proton-transporting ATP synthase complex"/>
    <property type="evidence" value="ECO:0007669"/>
    <property type="project" value="UniProtKB-KW"/>
</dbReference>
<comment type="caution">
    <text evidence="14">The sequence shown here is derived from an EMBL/GenBank/DDBJ whole genome shotgun (WGS) entry which is preliminary data.</text>
</comment>
<dbReference type="GO" id="GO:0043531">
    <property type="term" value="F:ADP binding"/>
    <property type="evidence" value="ECO:0007669"/>
    <property type="project" value="TreeGrafter"/>
</dbReference>
<keyword evidence="10" id="KW-0139">CF(1)</keyword>
<evidence type="ECO:0000259" key="13">
    <source>
        <dbReference type="Pfam" id="PF02874"/>
    </source>
</evidence>
<dbReference type="EMBL" id="NRDI02000006">
    <property type="protein sequence ID" value="KAI1515241.1"/>
    <property type="molecule type" value="Genomic_DNA"/>
</dbReference>
<dbReference type="Pfam" id="PF02874">
    <property type="entry name" value="ATP-synt_ab_N"/>
    <property type="match status" value="1"/>
</dbReference>
<keyword evidence="5" id="KW-0547">Nucleotide-binding</keyword>
<dbReference type="CDD" id="cd18116">
    <property type="entry name" value="ATP-synt_F1_alpha_N"/>
    <property type="match status" value="1"/>
</dbReference>
<dbReference type="AlphaFoldDB" id="A0A922NG04"/>